<evidence type="ECO:0000313" key="17">
    <source>
        <dbReference type="EMBL" id="RVU40957.1"/>
    </source>
</evidence>
<comment type="caution">
    <text evidence="17">The sequence shown here is derived from an EMBL/GenBank/DDBJ whole genome shotgun (WGS) entry which is preliminary data.</text>
</comment>
<keyword evidence="3 12" id="KW-1134">Transmembrane beta strand</keyword>
<evidence type="ECO:0000256" key="5">
    <source>
        <dbReference type="ARBA" id="ARBA00022692"/>
    </source>
</evidence>
<dbReference type="GO" id="GO:0015344">
    <property type="term" value="F:siderophore uptake transmembrane transporter activity"/>
    <property type="evidence" value="ECO:0007669"/>
    <property type="project" value="TreeGrafter"/>
</dbReference>
<evidence type="ECO:0000256" key="8">
    <source>
        <dbReference type="ARBA" id="ARBA00023065"/>
    </source>
</evidence>
<dbReference type="InterPro" id="IPR036942">
    <property type="entry name" value="Beta-barrel_TonB_sf"/>
</dbReference>
<dbReference type="Proteomes" id="UP000283077">
    <property type="component" value="Unassembled WGS sequence"/>
</dbReference>
<dbReference type="SUPFAM" id="SSF56935">
    <property type="entry name" value="Porins"/>
    <property type="match status" value="1"/>
</dbReference>
<organism evidence="17 18">
    <name type="scientific">Rheinheimera riviphila</name>
    <dbReference type="NCBI Taxonomy" id="1834037"/>
    <lineage>
        <taxon>Bacteria</taxon>
        <taxon>Pseudomonadati</taxon>
        <taxon>Pseudomonadota</taxon>
        <taxon>Gammaproteobacteria</taxon>
        <taxon>Chromatiales</taxon>
        <taxon>Chromatiaceae</taxon>
        <taxon>Rheinheimera</taxon>
    </lineage>
</organism>
<evidence type="ECO:0000313" key="18">
    <source>
        <dbReference type="Proteomes" id="UP000283077"/>
    </source>
</evidence>
<dbReference type="PANTHER" id="PTHR32552">
    <property type="entry name" value="FERRICHROME IRON RECEPTOR-RELATED"/>
    <property type="match status" value="1"/>
</dbReference>
<evidence type="ECO:0000256" key="10">
    <source>
        <dbReference type="ARBA" id="ARBA00023136"/>
    </source>
</evidence>
<evidence type="ECO:0000259" key="16">
    <source>
        <dbReference type="Pfam" id="PF07715"/>
    </source>
</evidence>
<dbReference type="PROSITE" id="PS52016">
    <property type="entry name" value="TONB_DEPENDENT_REC_3"/>
    <property type="match status" value="1"/>
</dbReference>
<evidence type="ECO:0000256" key="3">
    <source>
        <dbReference type="ARBA" id="ARBA00022452"/>
    </source>
</evidence>
<evidence type="ECO:0000256" key="1">
    <source>
        <dbReference type="ARBA" id="ARBA00004571"/>
    </source>
</evidence>
<dbReference type="InterPro" id="IPR010917">
    <property type="entry name" value="TonB_rcpt_CS"/>
</dbReference>
<keyword evidence="10 12" id="KW-0472">Membrane</keyword>
<keyword evidence="11 12" id="KW-0998">Cell outer membrane</keyword>
<dbReference type="Pfam" id="PF00593">
    <property type="entry name" value="TonB_dep_Rec_b-barrel"/>
    <property type="match status" value="1"/>
</dbReference>
<evidence type="ECO:0000256" key="6">
    <source>
        <dbReference type="ARBA" id="ARBA00022729"/>
    </source>
</evidence>
<dbReference type="InterPro" id="IPR012910">
    <property type="entry name" value="Plug_dom"/>
</dbReference>
<accession>A0A437R2R7</accession>
<dbReference type="PANTHER" id="PTHR32552:SF89">
    <property type="entry name" value="CATECHOLATE SIDEROPHORE RECEPTOR FIU"/>
    <property type="match status" value="1"/>
</dbReference>
<comment type="similarity">
    <text evidence="12 14">Belongs to the TonB-dependent receptor family.</text>
</comment>
<feature type="short sequence motif" description="TonB C-terminal box" evidence="13">
    <location>
        <begin position="743"/>
        <end position="760"/>
    </location>
</feature>
<keyword evidence="8" id="KW-0406">Ion transport</keyword>
<keyword evidence="6" id="KW-0732">Signal</keyword>
<dbReference type="OrthoDB" id="15609at2"/>
<keyword evidence="17" id="KW-0675">Receptor</keyword>
<keyword evidence="2 12" id="KW-0813">Transport</keyword>
<keyword evidence="18" id="KW-1185">Reference proteome</keyword>
<evidence type="ECO:0000259" key="15">
    <source>
        <dbReference type="Pfam" id="PF00593"/>
    </source>
</evidence>
<gene>
    <name evidence="17" type="ORF">EOE67_04775</name>
</gene>
<keyword evidence="7" id="KW-0408">Iron</keyword>
<reference evidence="17 18" key="1">
    <citation type="submission" date="2019-01" db="EMBL/GenBank/DDBJ databases">
        <authorList>
            <person name="Chen W.-M."/>
        </authorList>
    </citation>
    <scope>NUCLEOTIDE SEQUENCE [LARGE SCALE GENOMIC DNA]</scope>
    <source>
        <strain evidence="17 18">KYPC3</strain>
    </source>
</reference>
<dbReference type="PROSITE" id="PS01156">
    <property type="entry name" value="TONB_DEPENDENT_REC_2"/>
    <property type="match status" value="1"/>
</dbReference>
<proteinExistence type="inferred from homology"/>
<keyword evidence="5 12" id="KW-0812">Transmembrane</keyword>
<name>A0A437R2R7_9GAMM</name>
<evidence type="ECO:0000256" key="11">
    <source>
        <dbReference type="ARBA" id="ARBA00023237"/>
    </source>
</evidence>
<evidence type="ECO:0000256" key="13">
    <source>
        <dbReference type="PROSITE-ProRule" id="PRU10144"/>
    </source>
</evidence>
<evidence type="ECO:0000256" key="7">
    <source>
        <dbReference type="ARBA" id="ARBA00023004"/>
    </source>
</evidence>
<dbReference type="InterPro" id="IPR037066">
    <property type="entry name" value="Plug_dom_sf"/>
</dbReference>
<dbReference type="Gene3D" id="2.170.130.10">
    <property type="entry name" value="TonB-dependent receptor, plug domain"/>
    <property type="match status" value="1"/>
</dbReference>
<dbReference type="AlphaFoldDB" id="A0A437R2R7"/>
<evidence type="ECO:0000256" key="4">
    <source>
        <dbReference type="ARBA" id="ARBA00022496"/>
    </source>
</evidence>
<feature type="domain" description="TonB-dependent receptor-like beta-barrel" evidence="15">
    <location>
        <begin position="352"/>
        <end position="730"/>
    </location>
</feature>
<keyword evidence="4" id="KW-0410">Iron transport</keyword>
<dbReference type="Gene3D" id="2.40.170.20">
    <property type="entry name" value="TonB-dependent receptor, beta-barrel domain"/>
    <property type="match status" value="1"/>
</dbReference>
<protein>
    <submittedName>
        <fullName evidence="17">TonB-dependent receptor</fullName>
    </submittedName>
</protein>
<dbReference type="GO" id="GO:0009279">
    <property type="term" value="C:cell outer membrane"/>
    <property type="evidence" value="ECO:0007669"/>
    <property type="project" value="UniProtKB-SubCell"/>
</dbReference>
<dbReference type="EMBL" id="SACS01000003">
    <property type="protein sequence ID" value="RVU40957.1"/>
    <property type="molecule type" value="Genomic_DNA"/>
</dbReference>
<evidence type="ECO:0000256" key="9">
    <source>
        <dbReference type="ARBA" id="ARBA00023077"/>
    </source>
</evidence>
<comment type="subcellular location">
    <subcellularLocation>
        <location evidence="1 12">Cell outer membrane</location>
        <topology evidence="1 12">Multi-pass membrane protein</topology>
    </subcellularLocation>
</comment>
<evidence type="ECO:0000256" key="2">
    <source>
        <dbReference type="ARBA" id="ARBA00022448"/>
    </source>
</evidence>
<evidence type="ECO:0000256" key="14">
    <source>
        <dbReference type="RuleBase" id="RU003357"/>
    </source>
</evidence>
<sequence>MQPQLAVAEESVAAAEAAIEVMTVTGKKVAYANNVTDETAKLAKSPVGNVMDLINNLPGVSVSQGDAFGADDYTTIVSMRGFVIDRADQQLGITIDGIPNGGSAYAGGSKANRYLDTENTALVEVGQGAADIASASLDALGGTLNFISANPEAERGVQYGFTRGSFNARRDFIRFDSGQVFGNTTAYASMSDTFNNRWIGTGSNGYSDRLHFEAKSVTELEHTKITARLSYDDTDEDNYQPVSLAHFDKTPRWDGLTNVWTGDPDIDQNFAEAWSTLRENTLGYVKAEFTLQDNLSLTVTPYIHLQSGRGDWLPPYQHYVADANGNRVTKGNLKSIAYKYVDQQGRPILDPKADLTGAKRVSSYRHTHYDKTRYGTMADLQWELDSHQIRSGLWLEQQDRNQLRDWHAVADSKVYHYYDEKPYWVQLDDDYSNNVMKFYLQDKITLDDLQITVGVQQYFVDVERKDLLNTLGQDKIDSDSKLLPSLGLVYQLSERVELFSGYSQNFKAISDKVLEKKKASQLADLEPETADNLDIGLRYAGDTFDLSATLYKVKFDDRIALLTYQTNPDGTPNYDAVGDSDYDNIGGVDSSGFEGSFDWRITEQFNLAASLTLNDSTYSDNVLGVKNNPAGKKVEVIEYKSGQEIAGIPKQMLSLSLNYQQDDYRAGVGAKYQGDYFGAAKHSYVANQDVWNKDKIESHTLWNAYLGYSKVLSGQQLVNSLDINFVLNNLTDEEHISGGSEGAYLLGAGRSASVTVSLGF</sequence>
<dbReference type="Pfam" id="PF07715">
    <property type="entry name" value="Plug"/>
    <property type="match status" value="1"/>
</dbReference>
<feature type="domain" description="TonB-dependent receptor plug" evidence="16">
    <location>
        <begin position="40"/>
        <end position="142"/>
    </location>
</feature>
<evidence type="ECO:0000256" key="12">
    <source>
        <dbReference type="PROSITE-ProRule" id="PRU01360"/>
    </source>
</evidence>
<keyword evidence="9 14" id="KW-0798">TonB box</keyword>
<dbReference type="InterPro" id="IPR039426">
    <property type="entry name" value="TonB-dep_rcpt-like"/>
</dbReference>
<dbReference type="InterPro" id="IPR000531">
    <property type="entry name" value="Beta-barrel_TonB"/>
</dbReference>